<dbReference type="Proteomes" id="UP000265520">
    <property type="component" value="Unassembled WGS sequence"/>
</dbReference>
<dbReference type="AlphaFoldDB" id="A0A392RBJ8"/>
<accession>A0A392RBJ8</accession>
<sequence>MWWCRDAKVDHTTGRRCYILMEQIGTKRRRDGGCVVRVNGSGDGRKGNEDEGERWAAAVSFFCKP</sequence>
<keyword evidence="2" id="KW-1185">Reference proteome</keyword>
<dbReference type="EMBL" id="LXQA010205466">
    <property type="protein sequence ID" value="MCI33567.1"/>
    <property type="molecule type" value="Genomic_DNA"/>
</dbReference>
<proteinExistence type="predicted"/>
<protein>
    <submittedName>
        <fullName evidence="1">Uncharacterized protein</fullName>
    </submittedName>
</protein>
<name>A0A392RBJ8_9FABA</name>
<comment type="caution">
    <text evidence="1">The sequence shown here is derived from an EMBL/GenBank/DDBJ whole genome shotgun (WGS) entry which is preliminary data.</text>
</comment>
<evidence type="ECO:0000313" key="1">
    <source>
        <dbReference type="EMBL" id="MCI33567.1"/>
    </source>
</evidence>
<evidence type="ECO:0000313" key="2">
    <source>
        <dbReference type="Proteomes" id="UP000265520"/>
    </source>
</evidence>
<reference evidence="1 2" key="1">
    <citation type="journal article" date="2018" name="Front. Plant Sci.">
        <title>Red Clover (Trifolium pratense) and Zigzag Clover (T. medium) - A Picture of Genomic Similarities and Differences.</title>
        <authorList>
            <person name="Dluhosova J."/>
            <person name="Istvanek J."/>
            <person name="Nedelnik J."/>
            <person name="Repkova J."/>
        </authorList>
    </citation>
    <scope>NUCLEOTIDE SEQUENCE [LARGE SCALE GENOMIC DNA]</scope>
    <source>
        <strain evidence="2">cv. 10/8</strain>
        <tissue evidence="1">Leaf</tissue>
    </source>
</reference>
<organism evidence="1 2">
    <name type="scientific">Trifolium medium</name>
    <dbReference type="NCBI Taxonomy" id="97028"/>
    <lineage>
        <taxon>Eukaryota</taxon>
        <taxon>Viridiplantae</taxon>
        <taxon>Streptophyta</taxon>
        <taxon>Embryophyta</taxon>
        <taxon>Tracheophyta</taxon>
        <taxon>Spermatophyta</taxon>
        <taxon>Magnoliopsida</taxon>
        <taxon>eudicotyledons</taxon>
        <taxon>Gunneridae</taxon>
        <taxon>Pentapetalae</taxon>
        <taxon>rosids</taxon>
        <taxon>fabids</taxon>
        <taxon>Fabales</taxon>
        <taxon>Fabaceae</taxon>
        <taxon>Papilionoideae</taxon>
        <taxon>50 kb inversion clade</taxon>
        <taxon>NPAAA clade</taxon>
        <taxon>Hologalegina</taxon>
        <taxon>IRL clade</taxon>
        <taxon>Trifolieae</taxon>
        <taxon>Trifolium</taxon>
    </lineage>
</organism>